<dbReference type="Proteomes" id="UP000000788">
    <property type="component" value="Chromosome"/>
</dbReference>
<dbReference type="HOGENOM" id="CLU_3065020_0_0_3"/>
<dbReference type="KEGG" id="pmj:P9211_06231"/>
<organism evidence="1 2">
    <name type="scientific">Prochlorococcus marinus (strain MIT 9211)</name>
    <dbReference type="NCBI Taxonomy" id="93059"/>
    <lineage>
        <taxon>Bacteria</taxon>
        <taxon>Bacillati</taxon>
        <taxon>Cyanobacteriota</taxon>
        <taxon>Cyanophyceae</taxon>
        <taxon>Synechococcales</taxon>
        <taxon>Prochlorococcaceae</taxon>
        <taxon>Prochlorococcus</taxon>
    </lineage>
</organism>
<dbReference type="STRING" id="93059.P9211_06231"/>
<reference evidence="1 2" key="1">
    <citation type="journal article" date="2007" name="PLoS Genet.">
        <title>Patterns and implications of gene gain and loss in the evolution of Prochlorococcus.</title>
        <authorList>
            <person name="Kettler G.C."/>
            <person name="Martiny A.C."/>
            <person name="Huang K."/>
            <person name="Zucker J."/>
            <person name="Coleman M.L."/>
            <person name="Rodrigue S."/>
            <person name="Chen F."/>
            <person name="Lapidus A."/>
            <person name="Ferriera S."/>
            <person name="Johnson J."/>
            <person name="Steglich C."/>
            <person name="Church G.M."/>
            <person name="Richardson P."/>
            <person name="Chisholm S.W."/>
        </authorList>
    </citation>
    <scope>NUCLEOTIDE SEQUENCE [LARGE SCALE GENOMIC DNA]</scope>
    <source>
        <strain evidence="2">MIT 9211</strain>
    </source>
</reference>
<keyword evidence="2" id="KW-1185">Reference proteome</keyword>
<dbReference type="AlphaFoldDB" id="A9B9P2"/>
<sequence length="53" mass="6289">MTKTKLNMEYEKIILEAQKAEGRRETITLLKKARSIRKEMQLDEIEYPLVHNG</sequence>
<name>A9B9P2_PROM4</name>
<accession>A9B9P2</accession>
<evidence type="ECO:0000313" key="1">
    <source>
        <dbReference type="EMBL" id="ABX08554.1"/>
    </source>
</evidence>
<dbReference type="RefSeq" id="WP_012195176.1">
    <property type="nucleotide sequence ID" value="NC_009976.1"/>
</dbReference>
<evidence type="ECO:0000313" key="2">
    <source>
        <dbReference type="Proteomes" id="UP000000788"/>
    </source>
</evidence>
<dbReference type="EMBL" id="CP000878">
    <property type="protein sequence ID" value="ABX08554.1"/>
    <property type="molecule type" value="Genomic_DNA"/>
</dbReference>
<protein>
    <submittedName>
        <fullName evidence="1">Uncharacterized protein</fullName>
    </submittedName>
</protein>
<proteinExistence type="predicted"/>
<gene>
    <name evidence="1" type="ordered locus">P9211_06231</name>
</gene>